<feature type="chain" id="PRO_5015097151" evidence="2">
    <location>
        <begin position="28"/>
        <end position="215"/>
    </location>
</feature>
<dbReference type="EMBL" id="CT573071">
    <property type="protein sequence ID" value="CAJ75084.1"/>
    <property type="molecule type" value="Genomic_DNA"/>
</dbReference>
<keyword evidence="4" id="KW-0378">Hydrolase</keyword>
<evidence type="ECO:0000313" key="4">
    <source>
        <dbReference type="EMBL" id="QII12516.1"/>
    </source>
</evidence>
<keyword evidence="2" id="KW-0732">Signal</keyword>
<keyword evidence="4" id="KW-0269">Exonuclease</keyword>
<gene>
    <name evidence="4" type="ORF">KsCSTR_31370</name>
    <name evidence="5" type="ORF">KSMBR1_0302</name>
    <name evidence="3" type="ORF">kuste4322</name>
</gene>
<reference evidence="3" key="2">
    <citation type="submission" date="2006-01" db="EMBL/GenBank/DDBJ databases">
        <authorList>
            <person name="Genoscope"/>
        </authorList>
    </citation>
    <scope>NUCLEOTIDE SEQUENCE</scope>
</reference>
<keyword evidence="1" id="KW-0175">Coiled coil</keyword>
<evidence type="ECO:0000256" key="2">
    <source>
        <dbReference type="SAM" id="SignalP"/>
    </source>
</evidence>
<evidence type="ECO:0000256" key="1">
    <source>
        <dbReference type="SAM" id="Coils"/>
    </source>
</evidence>
<name>Q1Q501_KUEST</name>
<keyword evidence="4" id="KW-0540">Nuclease</keyword>
<reference evidence="4 7" key="5">
    <citation type="submission" date="2020-02" db="EMBL/GenBank/DDBJ databases">
        <title>Newly sequenced genome of strain CSTR1 showed variability in Candidatus Kuenenia stuttgartiensis genomes.</title>
        <authorList>
            <person name="Ding C."/>
            <person name="Adrian L."/>
        </authorList>
    </citation>
    <scope>NUCLEOTIDE SEQUENCE [LARGE SCALE GENOMIC DNA]</scope>
    <source>
        <strain evidence="4 7">CSTR1</strain>
    </source>
</reference>
<dbReference type="KEGG" id="kst:KSMBR1_0302"/>
<keyword evidence="6" id="KW-1185">Reference proteome</keyword>
<evidence type="ECO:0000313" key="3">
    <source>
        <dbReference type="EMBL" id="CAJ75084.1"/>
    </source>
</evidence>
<dbReference type="EMBL" id="CP049055">
    <property type="protein sequence ID" value="QII12516.1"/>
    <property type="molecule type" value="Genomic_DNA"/>
</dbReference>
<feature type="signal peptide" evidence="2">
    <location>
        <begin position="1"/>
        <end position="27"/>
    </location>
</feature>
<dbReference type="AlphaFoldDB" id="Q1Q501"/>
<evidence type="ECO:0000313" key="6">
    <source>
        <dbReference type="Proteomes" id="UP000221734"/>
    </source>
</evidence>
<dbReference type="Gene3D" id="1.20.5.300">
    <property type="match status" value="1"/>
</dbReference>
<protein>
    <submittedName>
        <fullName evidence="4">Exonuclease SbcC</fullName>
    </submittedName>
    <submittedName>
        <fullName evidence="3">Hypothetical signal transduction protein</fullName>
    </submittedName>
    <submittedName>
        <fullName evidence="5">Putative signal transduction protein</fullName>
    </submittedName>
</protein>
<proteinExistence type="predicted"/>
<organism evidence="3">
    <name type="scientific">Kuenenia stuttgartiensis</name>
    <dbReference type="NCBI Taxonomy" id="174633"/>
    <lineage>
        <taxon>Bacteria</taxon>
        <taxon>Pseudomonadati</taxon>
        <taxon>Planctomycetota</taxon>
        <taxon>Candidatus Brocadiia</taxon>
        <taxon>Candidatus Brocadiales</taxon>
        <taxon>Candidatus Brocadiaceae</taxon>
        <taxon>Candidatus Kuenenia</taxon>
    </lineage>
</organism>
<feature type="coiled-coil region" evidence="1">
    <location>
        <begin position="70"/>
        <end position="137"/>
    </location>
</feature>
<dbReference type="Proteomes" id="UP000221734">
    <property type="component" value="Chromosome Kuenenia_stuttgartiensis_MBR1"/>
</dbReference>
<dbReference type="Proteomes" id="UP000501926">
    <property type="component" value="Chromosome"/>
</dbReference>
<evidence type="ECO:0000313" key="5">
    <source>
        <dbReference type="EMBL" id="SOH02818.1"/>
    </source>
</evidence>
<accession>Q1Q501</accession>
<dbReference type="EMBL" id="LT934425">
    <property type="protein sequence ID" value="SOH02818.1"/>
    <property type="molecule type" value="Genomic_DNA"/>
</dbReference>
<sequence>MKFINKKKACFLSLLLAPVFLMCIGCASTTYKKELTKKTEEINIMKVDVQHKAKAINDLLDRLSWKDQEIGRLTDEIRTASATIESLKKEIEKLKASDLLDRISQKDQVIGKISDELRTTKEVVETLKNNIEKLQKSELLDRLATKDQAIGKLSTDLHSAATEIKTLKKDIGKLSEIDLQIEEKKKEADGRSITVNPLDLLPKATISDTSIRKPE</sequence>
<dbReference type="GO" id="GO:0004527">
    <property type="term" value="F:exonuclease activity"/>
    <property type="evidence" value="ECO:0007669"/>
    <property type="project" value="UniProtKB-KW"/>
</dbReference>
<reference evidence="6" key="4">
    <citation type="submission" date="2017-10" db="EMBL/GenBank/DDBJ databases">
        <authorList>
            <person name="Frank J."/>
        </authorList>
    </citation>
    <scope>NUCLEOTIDE SEQUENCE [LARGE SCALE GENOMIC DNA]</scope>
</reference>
<reference evidence="5" key="3">
    <citation type="submission" date="2017-10" db="EMBL/GenBank/DDBJ databases">
        <authorList>
            <person name="Banno H."/>
            <person name="Chua N.-H."/>
        </authorList>
    </citation>
    <scope>NUCLEOTIDE SEQUENCE [LARGE SCALE GENOMIC DNA]</scope>
    <source>
        <strain evidence="5">Kuenenia_mbr1_ru-nijmegen</strain>
    </source>
</reference>
<dbReference type="RefSeq" id="WP_099323733.1">
    <property type="nucleotide sequence ID" value="NZ_CP049055.1"/>
</dbReference>
<evidence type="ECO:0000313" key="7">
    <source>
        <dbReference type="Proteomes" id="UP000501926"/>
    </source>
</evidence>
<reference evidence="3" key="1">
    <citation type="journal article" date="2006" name="Nature">
        <title>Deciphering the evolution and metabolism of an anammox bacterium from a community genome.</title>
        <authorList>
            <person name="Strous M."/>
            <person name="Pelletier E."/>
            <person name="Mangenot S."/>
            <person name="Rattei T."/>
            <person name="Lehner A."/>
            <person name="Taylor M.W."/>
            <person name="Horn M."/>
            <person name="Daims H."/>
            <person name="Bartol-Mavel D."/>
            <person name="Wincker P."/>
            <person name="Barbe V."/>
            <person name="Fonknechten N."/>
            <person name="Vallenet D."/>
            <person name="Segurens B."/>
            <person name="Schenowitz-Truong C."/>
            <person name="Medigue C."/>
            <person name="Collingro A."/>
            <person name="Snel B."/>
            <person name="Dutilh B.E."/>
            <person name="OpDenCamp H.J.M."/>
            <person name="vanDerDrift C."/>
            <person name="Cirpus I."/>
            <person name="vanDePas-Schoonen K.T."/>
            <person name="Harhangi H.R."/>
            <person name="vanNiftrik L."/>
            <person name="Schmid M."/>
            <person name="Keltjens J."/>
            <person name="vanDeVossenberg J."/>
            <person name="Kartal B."/>
            <person name="Meier H."/>
            <person name="Frishman D."/>
            <person name="Huynen M.A."/>
            <person name="Mewes H."/>
            <person name="Weissenbach J."/>
            <person name="Jetten M.S.M."/>
            <person name="Wagner M."/>
            <person name="LePaslier D."/>
        </authorList>
    </citation>
    <scope>NUCLEOTIDE SEQUENCE</scope>
</reference>